<comment type="catalytic activity">
    <reaction evidence="1">
        <text>a 4-O-methyl-thymidine in DNA + L-cysteinyl-[protein] = a thymidine in DNA + S-methyl-L-cysteinyl-[protein]</text>
        <dbReference type="Rhea" id="RHEA:53428"/>
        <dbReference type="Rhea" id="RHEA-COMP:10131"/>
        <dbReference type="Rhea" id="RHEA-COMP:10132"/>
        <dbReference type="Rhea" id="RHEA-COMP:13555"/>
        <dbReference type="Rhea" id="RHEA-COMP:13556"/>
        <dbReference type="ChEBI" id="CHEBI:29950"/>
        <dbReference type="ChEBI" id="CHEBI:82612"/>
        <dbReference type="ChEBI" id="CHEBI:137386"/>
        <dbReference type="ChEBI" id="CHEBI:137387"/>
        <dbReference type="EC" id="2.1.1.63"/>
    </reaction>
</comment>
<evidence type="ECO:0000256" key="1">
    <source>
        <dbReference type="ARBA" id="ARBA00001286"/>
    </source>
</evidence>
<dbReference type="GO" id="GO:0032259">
    <property type="term" value="P:methylation"/>
    <property type="evidence" value="ECO:0007669"/>
    <property type="project" value="UniProtKB-KW"/>
</dbReference>
<dbReference type="RefSeq" id="WP_255331846.1">
    <property type="nucleotide sequence ID" value="NZ_VOTZ01000004.1"/>
</dbReference>
<dbReference type="PANTHER" id="PTHR46460:SF1">
    <property type="entry name" value="METHYLATED-DNA--PROTEIN-CYSTEINE METHYLTRANSFERASE"/>
    <property type="match status" value="1"/>
</dbReference>
<dbReference type="InterPro" id="IPR036388">
    <property type="entry name" value="WH-like_DNA-bd_sf"/>
</dbReference>
<evidence type="ECO:0000256" key="8">
    <source>
        <dbReference type="ARBA" id="ARBA00022763"/>
    </source>
</evidence>
<dbReference type="CDD" id="cd06445">
    <property type="entry name" value="ATase"/>
    <property type="match status" value="1"/>
</dbReference>
<comment type="caution">
    <text evidence="12">The sequence shown here is derived from an EMBL/GenBank/DDBJ whole genome shotgun (WGS) entry which is preliminary data.</text>
</comment>
<dbReference type="NCBIfam" id="TIGR00589">
    <property type="entry name" value="ogt"/>
    <property type="match status" value="1"/>
</dbReference>
<dbReference type="GO" id="GO:0003908">
    <property type="term" value="F:methylated-DNA-[protein]-cysteine S-methyltransferase activity"/>
    <property type="evidence" value="ECO:0007669"/>
    <property type="project" value="UniProtKB-EC"/>
</dbReference>
<keyword evidence="13" id="KW-1185">Reference proteome</keyword>
<reference evidence="12 13" key="1">
    <citation type="submission" date="2019-08" db="EMBL/GenBank/DDBJ databases">
        <authorList>
            <person name="Chen S.-C."/>
            <person name="Lai M.-C."/>
            <person name="You Y.-T."/>
        </authorList>
    </citation>
    <scope>NUCLEOTIDE SEQUENCE [LARGE SCALE GENOMIC DNA]</scope>
    <source>
        <strain evidence="12 13">P2F9704a</strain>
    </source>
</reference>
<keyword evidence="8" id="KW-0227">DNA damage</keyword>
<dbReference type="InterPro" id="IPR001497">
    <property type="entry name" value="MethylDNA_cys_MeTrfase_AS"/>
</dbReference>
<evidence type="ECO:0000256" key="10">
    <source>
        <dbReference type="ARBA" id="ARBA00049348"/>
    </source>
</evidence>
<evidence type="ECO:0000313" key="13">
    <source>
        <dbReference type="Proteomes" id="UP001524383"/>
    </source>
</evidence>
<dbReference type="PANTHER" id="PTHR46460">
    <property type="entry name" value="METHYLATED-DNA--PROTEIN-CYSTEINE METHYLTRANSFERASE"/>
    <property type="match status" value="1"/>
</dbReference>
<dbReference type="InterPro" id="IPR014048">
    <property type="entry name" value="MethylDNA_cys_MeTrfase_DNA-bd"/>
</dbReference>
<evidence type="ECO:0000256" key="4">
    <source>
        <dbReference type="ARBA" id="ARBA00011918"/>
    </source>
</evidence>
<evidence type="ECO:0000256" key="9">
    <source>
        <dbReference type="ARBA" id="ARBA00023204"/>
    </source>
</evidence>
<dbReference type="PROSITE" id="PS00374">
    <property type="entry name" value="MGMT"/>
    <property type="match status" value="1"/>
</dbReference>
<evidence type="ECO:0000256" key="2">
    <source>
        <dbReference type="ARBA" id="ARBA00003317"/>
    </source>
</evidence>
<comment type="similarity">
    <text evidence="3">Belongs to the MGMT family.</text>
</comment>
<dbReference type="InterPro" id="IPR036217">
    <property type="entry name" value="MethylDNA_cys_MeTrfase_DNAb"/>
</dbReference>
<dbReference type="EMBL" id="VOTZ01000004">
    <property type="protein sequence ID" value="MCQ1537913.1"/>
    <property type="molecule type" value="Genomic_DNA"/>
</dbReference>
<dbReference type="Proteomes" id="UP001524383">
    <property type="component" value="Unassembled WGS sequence"/>
</dbReference>
<comment type="catalytic activity">
    <reaction evidence="10">
        <text>a 6-O-methyl-2'-deoxyguanosine in DNA + L-cysteinyl-[protein] = S-methyl-L-cysteinyl-[protein] + a 2'-deoxyguanosine in DNA</text>
        <dbReference type="Rhea" id="RHEA:24000"/>
        <dbReference type="Rhea" id="RHEA-COMP:10131"/>
        <dbReference type="Rhea" id="RHEA-COMP:10132"/>
        <dbReference type="Rhea" id="RHEA-COMP:11367"/>
        <dbReference type="Rhea" id="RHEA-COMP:11368"/>
        <dbReference type="ChEBI" id="CHEBI:29950"/>
        <dbReference type="ChEBI" id="CHEBI:82612"/>
        <dbReference type="ChEBI" id="CHEBI:85445"/>
        <dbReference type="ChEBI" id="CHEBI:85448"/>
        <dbReference type="EC" id="2.1.1.63"/>
    </reaction>
</comment>
<dbReference type="SUPFAM" id="SSF46767">
    <property type="entry name" value="Methylated DNA-protein cysteine methyltransferase, C-terminal domain"/>
    <property type="match status" value="1"/>
</dbReference>
<dbReference type="AlphaFoldDB" id="A0ABD4TG20"/>
<keyword evidence="9" id="KW-0234">DNA repair</keyword>
<feature type="domain" description="Methylated-DNA-[protein]-cysteine S-methyltransferase DNA binding" evidence="11">
    <location>
        <begin position="70"/>
        <end position="141"/>
    </location>
</feature>
<evidence type="ECO:0000256" key="3">
    <source>
        <dbReference type="ARBA" id="ARBA00008711"/>
    </source>
</evidence>
<dbReference type="Pfam" id="PF01035">
    <property type="entry name" value="DNA_binding_1"/>
    <property type="match status" value="1"/>
</dbReference>
<evidence type="ECO:0000313" key="12">
    <source>
        <dbReference type="EMBL" id="MCQ1537913.1"/>
    </source>
</evidence>
<keyword evidence="7" id="KW-0808">Transferase</keyword>
<organism evidence="12 13">
    <name type="scientific">Methanocalculus taiwanensis</name>
    <dbReference type="NCBI Taxonomy" id="106207"/>
    <lineage>
        <taxon>Archaea</taxon>
        <taxon>Methanobacteriati</taxon>
        <taxon>Methanobacteriota</taxon>
        <taxon>Stenosarchaea group</taxon>
        <taxon>Methanomicrobia</taxon>
        <taxon>Methanomicrobiales</taxon>
        <taxon>Methanocalculaceae</taxon>
        <taxon>Methanocalculus</taxon>
    </lineage>
</organism>
<evidence type="ECO:0000256" key="7">
    <source>
        <dbReference type="ARBA" id="ARBA00022679"/>
    </source>
</evidence>
<evidence type="ECO:0000259" key="11">
    <source>
        <dbReference type="Pfam" id="PF01035"/>
    </source>
</evidence>
<dbReference type="Gene3D" id="1.10.10.10">
    <property type="entry name" value="Winged helix-like DNA-binding domain superfamily/Winged helix DNA-binding domain"/>
    <property type="match status" value="1"/>
</dbReference>
<evidence type="ECO:0000256" key="5">
    <source>
        <dbReference type="ARBA" id="ARBA00015377"/>
    </source>
</evidence>
<name>A0ABD4TG20_9EURY</name>
<evidence type="ECO:0000256" key="6">
    <source>
        <dbReference type="ARBA" id="ARBA00022603"/>
    </source>
</evidence>
<dbReference type="EC" id="2.1.1.63" evidence="4"/>
<proteinExistence type="inferred from homology"/>
<protein>
    <recommendedName>
        <fullName evidence="5">Methylated-DNA--protein-cysteine methyltransferase</fullName>
        <ecNumber evidence="4">2.1.1.63</ecNumber>
    </recommendedName>
</protein>
<accession>A0ABD4TG20</accession>
<dbReference type="GO" id="GO:0006281">
    <property type="term" value="P:DNA repair"/>
    <property type="evidence" value="ECO:0007669"/>
    <property type="project" value="UniProtKB-KW"/>
</dbReference>
<gene>
    <name evidence="12" type="ORF">FTO68_02775</name>
</gene>
<keyword evidence="6" id="KW-0489">Methyltransferase</keyword>
<comment type="function">
    <text evidence="2">Involved in the cellular defense against the biological effects of O6-methylguanine (O6-MeG) and O4-methylthymine (O4-MeT) in DNA. Repairs the methylated nucleobase in DNA by stoichiometrically transferring the methyl group to a cysteine residue in the enzyme. This is a suicide reaction: the enzyme is irreversibly inactivated.</text>
</comment>
<sequence length="150" mass="16667">MAIKEGTGRFGLWPVSAAWDEQYVYRVWFGHSDGDDGLHPMITEYLAGRRYDLLDLLSPADEGESTSAVIYRVVRGIPYGEMMTYGEVAAAAGTHPRVVGGALRRNPTPLVIPCHRVVGEKDIGGFTPDIRIKEDLLGLERRIKKNRLKA</sequence>